<evidence type="ECO:0000313" key="4">
    <source>
        <dbReference type="EMBL" id="KAG8465058.1"/>
    </source>
</evidence>
<dbReference type="EMBL" id="JAGTXO010000011">
    <property type="protein sequence ID" value="KAG8465058.1"/>
    <property type="molecule type" value="Genomic_DNA"/>
</dbReference>
<comment type="caution">
    <text evidence="4">The sequence shown here is derived from an EMBL/GenBank/DDBJ whole genome shotgun (WGS) entry which is preliminary data.</text>
</comment>
<dbReference type="OMA" id="YHVTLVR"/>
<dbReference type="InterPro" id="IPR000868">
    <property type="entry name" value="Isochorismatase-like_dom"/>
</dbReference>
<evidence type="ECO:0000256" key="1">
    <source>
        <dbReference type="ARBA" id="ARBA00006336"/>
    </source>
</evidence>
<accession>A0A8J5XIG2</accession>
<dbReference type="Proteomes" id="UP000751190">
    <property type="component" value="Unassembled WGS sequence"/>
</dbReference>
<keyword evidence="5" id="KW-1185">Reference proteome</keyword>
<name>A0A8J5XIG2_DIALT</name>
<dbReference type="PANTHER" id="PTHR43540">
    <property type="entry name" value="PEROXYUREIDOACRYLATE/UREIDOACRYLATE AMIDOHYDROLASE-RELATED"/>
    <property type="match status" value="1"/>
</dbReference>
<feature type="domain" description="Isochorismatase-like" evidence="3">
    <location>
        <begin position="56"/>
        <end position="242"/>
    </location>
</feature>
<proteinExistence type="inferred from homology"/>
<comment type="similarity">
    <text evidence="1">Belongs to the isochorismatase family.</text>
</comment>
<protein>
    <recommendedName>
        <fullName evidence="3">Isochorismatase-like domain-containing protein</fullName>
    </recommendedName>
</protein>
<evidence type="ECO:0000313" key="5">
    <source>
        <dbReference type="Proteomes" id="UP000751190"/>
    </source>
</evidence>
<dbReference type="InterPro" id="IPR036380">
    <property type="entry name" value="Isochorismatase-like_sf"/>
</dbReference>
<dbReference type="SUPFAM" id="SSF52499">
    <property type="entry name" value="Isochorismatase-like hydrolases"/>
    <property type="match status" value="1"/>
</dbReference>
<dbReference type="CDD" id="cd00431">
    <property type="entry name" value="cysteine_hydrolases"/>
    <property type="match status" value="1"/>
</dbReference>
<dbReference type="InterPro" id="IPR050272">
    <property type="entry name" value="Isochorismatase-like_hydrls"/>
</dbReference>
<sequence length="250" mass="26366">MLPPSIAVLSCAALASSAPSSRLAATRIGAMRGGSSDRTFSAADAHGGEPIDPRTTALVLIEYQNEFAAEGGKLHDAVKEVMGQTQMIAKTVEACEAARAAGAKVVHSPILFREDMTDNPNKALGILAGVNDNKLFVEGTWNADFVEPMRPKDGDLLVVGKKGLDAFPGTNLEELLVQNGIKTIVLGGFLTNCCVESTMRTAYEKGFNVVTLTDCTATTSEAAQSASTGGTYGMFSKPMTKDEFVAELRK</sequence>
<gene>
    <name evidence="4" type="ORF">KFE25_012421</name>
</gene>
<dbReference type="OrthoDB" id="167809at2759"/>
<dbReference type="GO" id="GO:0016787">
    <property type="term" value="F:hydrolase activity"/>
    <property type="evidence" value="ECO:0007669"/>
    <property type="project" value="UniProtKB-KW"/>
</dbReference>
<keyword evidence="2" id="KW-0378">Hydrolase</keyword>
<dbReference type="AlphaFoldDB" id="A0A8J5XIG2"/>
<evidence type="ECO:0000259" key="3">
    <source>
        <dbReference type="Pfam" id="PF00857"/>
    </source>
</evidence>
<dbReference type="PANTHER" id="PTHR43540:SF16">
    <property type="entry name" value="ISOCHORISMATASE-LIKE DOMAIN-CONTAINING PROTEIN"/>
    <property type="match status" value="1"/>
</dbReference>
<organism evidence="4 5">
    <name type="scientific">Diacronema lutheri</name>
    <name type="common">Unicellular marine alga</name>
    <name type="synonym">Monochrysis lutheri</name>
    <dbReference type="NCBI Taxonomy" id="2081491"/>
    <lineage>
        <taxon>Eukaryota</taxon>
        <taxon>Haptista</taxon>
        <taxon>Haptophyta</taxon>
        <taxon>Pavlovophyceae</taxon>
        <taxon>Pavlovales</taxon>
        <taxon>Pavlovaceae</taxon>
        <taxon>Diacronema</taxon>
    </lineage>
</organism>
<dbReference type="Pfam" id="PF00857">
    <property type="entry name" value="Isochorismatase"/>
    <property type="match status" value="1"/>
</dbReference>
<evidence type="ECO:0000256" key="2">
    <source>
        <dbReference type="ARBA" id="ARBA00022801"/>
    </source>
</evidence>
<dbReference type="Gene3D" id="3.40.50.850">
    <property type="entry name" value="Isochorismatase-like"/>
    <property type="match status" value="1"/>
</dbReference>
<reference evidence="4" key="1">
    <citation type="submission" date="2021-05" db="EMBL/GenBank/DDBJ databases">
        <title>The genome of the haptophyte Pavlova lutheri (Diacronema luteri, Pavlovales) - a model for lipid biosynthesis in eukaryotic algae.</title>
        <authorList>
            <person name="Hulatt C.J."/>
            <person name="Posewitz M.C."/>
        </authorList>
    </citation>
    <scope>NUCLEOTIDE SEQUENCE</scope>
    <source>
        <strain evidence="4">NIVA-4/92</strain>
    </source>
</reference>